<evidence type="ECO:0000313" key="2">
    <source>
        <dbReference type="Proteomes" id="UP000009374"/>
    </source>
</evidence>
<name>C6HWR8_9BACT</name>
<dbReference type="Proteomes" id="UP000009374">
    <property type="component" value="Unassembled WGS sequence"/>
</dbReference>
<dbReference type="EMBL" id="GG693870">
    <property type="protein sequence ID" value="EES53044.1"/>
    <property type="molecule type" value="Genomic_DNA"/>
</dbReference>
<sequence length="436" mass="49445">MELLVRPALLSLNDPLMEIDALLSGSGLSFALFLSRDHMILANHSFIKRWGLERASFPRFSLSDFANRNAVELTGETKGRFWTWFSTSSPGPSLIVLPGETGGERLLLRVPTEKTSGDDPFFLELLTEQANEEQKEGMLLLASRIKSQARAIIRNIQDEILIDQFFRTKIAKDSQATKAEIILTKTPAWLQQGRFWRIHHSPQNPARLMASILPAEETESLFPFRRIQFARNSSQGGYWADFPLLANRSFFGKIRLFRPEALKRELPGLSNFQTEAQELSRGLFQIRVDLGDLDPVIREPESGFLDRREALLLLESLIEEYRSSGVGFGLIGIKIDLANHQLLMIKVRKVLRYYDEIAHITPREYLLILPGMKASSVQGLIERVRDMLLGADRDFGHLVTMGTLSFPEAEKGPMNLIRSVFLREEPQPLQSPADNT</sequence>
<dbReference type="AlphaFoldDB" id="C6HWR8"/>
<gene>
    <name evidence="1" type="ORF">UBAL3_80630100</name>
</gene>
<proteinExistence type="predicted"/>
<evidence type="ECO:0000313" key="1">
    <source>
        <dbReference type="EMBL" id="EES53044.1"/>
    </source>
</evidence>
<keyword evidence="2" id="KW-1185">Reference proteome</keyword>
<organism evidence="1 2">
    <name type="scientific">Leptospirillum ferrodiazotrophum</name>
    <dbReference type="NCBI Taxonomy" id="412449"/>
    <lineage>
        <taxon>Bacteria</taxon>
        <taxon>Pseudomonadati</taxon>
        <taxon>Nitrospirota</taxon>
        <taxon>Nitrospiria</taxon>
        <taxon>Nitrospirales</taxon>
        <taxon>Nitrospiraceae</taxon>
        <taxon>Leptospirillum</taxon>
    </lineage>
</organism>
<reference evidence="1 2" key="1">
    <citation type="journal article" date="2009" name="Appl. Environ. Microbiol.">
        <title>Community genomic and proteomic analyses of chemoautotrophic iron-oxidizing "Leptospirillum rubarum" (Group II) and "Leptospirillum ferrodiazotrophum" (Group III) bacteria in acid mine drainage biofilms.</title>
        <authorList>
            <person name="Goltsman D.S."/>
            <person name="Denef V.J."/>
            <person name="Singer S.W."/>
            <person name="VerBerkmoes N.C."/>
            <person name="Lefsrud M."/>
            <person name="Mueller R.S."/>
            <person name="Dick G.J."/>
            <person name="Sun C.L."/>
            <person name="Wheeler K.E."/>
            <person name="Zemla A."/>
            <person name="Baker B.J."/>
            <person name="Hauser L."/>
            <person name="Land M."/>
            <person name="Shah M.B."/>
            <person name="Thelen M.P."/>
            <person name="Hettich R.L."/>
            <person name="Banfield J.F."/>
        </authorList>
    </citation>
    <scope>NUCLEOTIDE SEQUENCE [LARGE SCALE GENOMIC DNA]</scope>
</reference>
<protein>
    <submittedName>
        <fullName evidence="1">Uncharacterized protein</fullName>
    </submittedName>
</protein>
<accession>C6HWR8</accession>